<dbReference type="InterPro" id="IPR009061">
    <property type="entry name" value="DNA-bd_dom_put_sf"/>
</dbReference>
<accession>A0ABQ3IS09</accession>
<evidence type="ECO:0000313" key="3">
    <source>
        <dbReference type="Proteomes" id="UP000605897"/>
    </source>
</evidence>
<dbReference type="SUPFAM" id="SSF46955">
    <property type="entry name" value="Putative DNA-binding domain"/>
    <property type="match status" value="1"/>
</dbReference>
<dbReference type="InterPro" id="IPR010093">
    <property type="entry name" value="SinI_DNA-bd"/>
</dbReference>
<dbReference type="InterPro" id="IPR041657">
    <property type="entry name" value="HTH_17"/>
</dbReference>
<evidence type="ECO:0000313" key="2">
    <source>
        <dbReference type="EMBL" id="GHE89865.1"/>
    </source>
</evidence>
<feature type="domain" description="Helix-turn-helix" evidence="1">
    <location>
        <begin position="5"/>
        <end position="50"/>
    </location>
</feature>
<sequence length="141" mass="15372">MEEKLYSVDQVASMLGLHVRTVRGYVREGRLKAVRIGKQYRIAQKDLEAFTGRAASAPPRGSGTRHVDVSSIVEIDEISPETASRLATLLMAATANRSSEDQPLRLETAYDEERARMKVIVLGGLSDTAGIMENIEAILAG</sequence>
<dbReference type="Proteomes" id="UP000605897">
    <property type="component" value="Unassembled WGS sequence"/>
</dbReference>
<dbReference type="RefSeq" id="WP_191244460.1">
    <property type="nucleotide sequence ID" value="NZ_BNAU01000002.1"/>
</dbReference>
<proteinExistence type="predicted"/>
<dbReference type="EMBL" id="BNAU01000002">
    <property type="protein sequence ID" value="GHE89865.1"/>
    <property type="molecule type" value="Genomic_DNA"/>
</dbReference>
<dbReference type="Gene3D" id="1.10.1660.10">
    <property type="match status" value="1"/>
</dbReference>
<gene>
    <name evidence="2" type="ORF">GCM10017786_22580</name>
</gene>
<protein>
    <submittedName>
        <fullName evidence="2">MerR family transcriptional regulator</fullName>
    </submittedName>
</protein>
<evidence type="ECO:0000259" key="1">
    <source>
        <dbReference type="Pfam" id="PF12728"/>
    </source>
</evidence>
<dbReference type="Pfam" id="PF12728">
    <property type="entry name" value="HTH_17"/>
    <property type="match status" value="1"/>
</dbReference>
<dbReference type="NCBIfam" id="TIGR01764">
    <property type="entry name" value="excise"/>
    <property type="match status" value="1"/>
</dbReference>
<reference evidence="3" key="1">
    <citation type="journal article" date="2019" name="Int. J. Syst. Evol. Microbiol.">
        <title>The Global Catalogue of Microorganisms (GCM) 10K type strain sequencing project: providing services to taxonomists for standard genome sequencing and annotation.</title>
        <authorList>
            <consortium name="The Broad Institute Genomics Platform"/>
            <consortium name="The Broad Institute Genome Sequencing Center for Infectious Disease"/>
            <person name="Wu L."/>
            <person name="Ma J."/>
        </authorList>
    </citation>
    <scope>NUCLEOTIDE SEQUENCE [LARGE SCALE GENOMIC DNA]</scope>
    <source>
        <strain evidence="3">CGMCC 4.7677</strain>
    </source>
</reference>
<name>A0ABQ3IS09_9PSEU</name>
<keyword evidence="3" id="KW-1185">Reference proteome</keyword>
<comment type="caution">
    <text evidence="2">The sequence shown here is derived from an EMBL/GenBank/DDBJ whole genome shotgun (WGS) entry which is preliminary data.</text>
</comment>
<organism evidence="2 3">
    <name type="scientific">Amycolatopsis deserti</name>
    <dbReference type="NCBI Taxonomy" id="185696"/>
    <lineage>
        <taxon>Bacteria</taxon>
        <taxon>Bacillati</taxon>
        <taxon>Actinomycetota</taxon>
        <taxon>Actinomycetes</taxon>
        <taxon>Pseudonocardiales</taxon>
        <taxon>Pseudonocardiaceae</taxon>
        <taxon>Amycolatopsis</taxon>
    </lineage>
</organism>